<dbReference type="EMBL" id="BKCJ010567795">
    <property type="protein sequence ID" value="GFB17253.1"/>
    <property type="molecule type" value="Genomic_DNA"/>
</dbReference>
<accession>A0A699KY14</accession>
<name>A0A699KY14_TANCI</name>
<reference evidence="1" key="1">
    <citation type="journal article" date="2019" name="Sci. Rep.">
        <title>Draft genome of Tanacetum cinerariifolium, the natural source of mosquito coil.</title>
        <authorList>
            <person name="Yamashiro T."/>
            <person name="Shiraishi A."/>
            <person name="Satake H."/>
            <person name="Nakayama K."/>
        </authorList>
    </citation>
    <scope>NUCLEOTIDE SEQUENCE</scope>
</reference>
<sequence>MNVHEIDDGTGMADARKFSGTSNISHSRATRLGICSWSIIKEQATVALSSTEAEYISAAIAACQAVWLRRVLEDLNQTQDDKNVQLLSLATTGQQLRKTELNSNKDNYTKKTKVITILISYCVQKRVTENEE</sequence>
<comment type="caution">
    <text evidence="1">The sequence shown here is derived from an EMBL/GenBank/DDBJ whole genome shotgun (WGS) entry which is preliminary data.</text>
</comment>
<dbReference type="AlphaFoldDB" id="A0A699KY14"/>
<proteinExistence type="predicted"/>
<protein>
    <submittedName>
        <fullName evidence="1">Retrovirus-related Pol polyprotein from transposon TNT 1-94</fullName>
    </submittedName>
</protein>
<organism evidence="1">
    <name type="scientific">Tanacetum cinerariifolium</name>
    <name type="common">Dalmatian daisy</name>
    <name type="synonym">Chrysanthemum cinerariifolium</name>
    <dbReference type="NCBI Taxonomy" id="118510"/>
    <lineage>
        <taxon>Eukaryota</taxon>
        <taxon>Viridiplantae</taxon>
        <taxon>Streptophyta</taxon>
        <taxon>Embryophyta</taxon>
        <taxon>Tracheophyta</taxon>
        <taxon>Spermatophyta</taxon>
        <taxon>Magnoliopsida</taxon>
        <taxon>eudicotyledons</taxon>
        <taxon>Gunneridae</taxon>
        <taxon>Pentapetalae</taxon>
        <taxon>asterids</taxon>
        <taxon>campanulids</taxon>
        <taxon>Asterales</taxon>
        <taxon>Asteraceae</taxon>
        <taxon>Asteroideae</taxon>
        <taxon>Anthemideae</taxon>
        <taxon>Anthemidinae</taxon>
        <taxon>Tanacetum</taxon>
    </lineage>
</organism>
<evidence type="ECO:0000313" key="1">
    <source>
        <dbReference type="EMBL" id="GFB17253.1"/>
    </source>
</evidence>
<gene>
    <name evidence="1" type="ORF">Tci_689224</name>
</gene>